<sequence>MASEPRFNFRLRFLTSNTHSLPFSENSVVLPTDTEQRFTLSAIPEGPLSEAQSFVLTGGPFDTREQATDEAERWQSRISIALTALLMAGYFGDASMNGGFTSDALEEFSKDSGAKAYNDHLGITVYPYTGREVFFGASATGFAVPSSDRVIKALTSERNNIPVEGQRRLAFELYSLSRFVASEPKASFMCSMMAIETLIEREERSDGARTLVKSFLQQVKDAGLPLEEATGMASALSDMKKESIKQAGMRLCATLDDRNYMNMKPSELFNECYKVRGKLVHGDDPGRSRAEFVQFAAALSWLAADLIVGRALTEELRS</sequence>
<name>A0ABT8K290_9MICC</name>
<dbReference type="EMBL" id="JAROCG010000001">
    <property type="protein sequence ID" value="MDN4611479.1"/>
    <property type="molecule type" value="Genomic_DNA"/>
</dbReference>
<evidence type="ECO:0000313" key="2">
    <source>
        <dbReference type="Proteomes" id="UP001174209"/>
    </source>
</evidence>
<dbReference type="RefSeq" id="WP_301227474.1">
    <property type="nucleotide sequence ID" value="NZ_JAROCG010000001.1"/>
</dbReference>
<evidence type="ECO:0000313" key="1">
    <source>
        <dbReference type="EMBL" id="MDN4611479.1"/>
    </source>
</evidence>
<protein>
    <recommendedName>
        <fullName evidence="3">Apea-like HEPN domain-containing protein</fullName>
    </recommendedName>
</protein>
<accession>A0ABT8K290</accession>
<dbReference type="Proteomes" id="UP001174209">
    <property type="component" value="Unassembled WGS sequence"/>
</dbReference>
<comment type="caution">
    <text evidence="1">The sequence shown here is derived from an EMBL/GenBank/DDBJ whole genome shotgun (WGS) entry which is preliminary data.</text>
</comment>
<gene>
    <name evidence="1" type="ORF">P5G52_11460</name>
</gene>
<organism evidence="1 2">
    <name type="scientific">Arthrobacter burdickii</name>
    <dbReference type="NCBI Taxonomy" id="3035920"/>
    <lineage>
        <taxon>Bacteria</taxon>
        <taxon>Bacillati</taxon>
        <taxon>Actinomycetota</taxon>
        <taxon>Actinomycetes</taxon>
        <taxon>Micrococcales</taxon>
        <taxon>Micrococcaceae</taxon>
        <taxon>Arthrobacter</taxon>
    </lineage>
</organism>
<keyword evidence="2" id="KW-1185">Reference proteome</keyword>
<evidence type="ECO:0008006" key="3">
    <source>
        <dbReference type="Google" id="ProtNLM"/>
    </source>
</evidence>
<reference evidence="1" key="1">
    <citation type="submission" date="2023-06" db="EMBL/GenBank/DDBJ databases">
        <title>MT1 and MT2 Draft Genomes of Novel Species.</title>
        <authorList>
            <person name="Venkateswaran K."/>
        </authorList>
    </citation>
    <scope>NUCLEOTIDE SEQUENCE</scope>
    <source>
        <strain evidence="1">IIF3SC-B10</strain>
    </source>
</reference>
<proteinExistence type="predicted"/>